<evidence type="ECO:0000313" key="4">
    <source>
        <dbReference type="Proteomes" id="UP000528460"/>
    </source>
</evidence>
<dbReference type="AlphaFoldDB" id="A0A7Y4NC66"/>
<protein>
    <submittedName>
        <fullName evidence="3">GNAT family N-acetyltransferase</fullName>
    </submittedName>
</protein>
<evidence type="ECO:0000259" key="2">
    <source>
        <dbReference type="Pfam" id="PF13480"/>
    </source>
</evidence>
<dbReference type="RefSeq" id="WP_171412800.1">
    <property type="nucleotide sequence ID" value="NZ_JABFJW010000027.1"/>
</dbReference>
<dbReference type="InterPro" id="IPR038740">
    <property type="entry name" value="BioF2-like_GNAT_dom"/>
</dbReference>
<keyword evidence="3" id="KW-0808">Transferase</keyword>
<feature type="coiled-coil region" evidence="1">
    <location>
        <begin position="406"/>
        <end position="433"/>
    </location>
</feature>
<dbReference type="EMBL" id="JABFJW010000027">
    <property type="protein sequence ID" value="NOK08559.1"/>
    <property type="molecule type" value="Genomic_DNA"/>
</dbReference>
<organism evidence="3 4">
    <name type="scientific">Corallococcus exercitus</name>
    <dbReference type="NCBI Taxonomy" id="2316736"/>
    <lineage>
        <taxon>Bacteria</taxon>
        <taxon>Pseudomonadati</taxon>
        <taxon>Myxococcota</taxon>
        <taxon>Myxococcia</taxon>
        <taxon>Myxococcales</taxon>
        <taxon>Cystobacterineae</taxon>
        <taxon>Myxococcaceae</taxon>
        <taxon>Corallococcus</taxon>
    </lineage>
</organism>
<gene>
    <name evidence="3" type="ORF">HNS30_05880</name>
</gene>
<sequence length="608" mass="67740">MILYDATTIHTAPFPDTAEGRGLRSFLVPLVQHGPGPWFEDRASMFVLGLDDLLIPLSVTDGTFGNSVLHSVYERFIGSQRKAIRTGNWKPLAGFAASSALWGVGAVMKTLRLDKAVQVDCWPSLRNAGADLTADQARRLTAFLTTRFPDHAPYFLAVNPVTHAALLNHLQAQGYAFSYMTHTRMMLPFEAELERRVRENRRRDARLLEPSGYRVVDARELPGCAPRLAELYRRLHREKYATNPPISVTYMEEMLAGSLMDVRALVKDGRVDMFYATHVVNGVMYSPVSGYDTSLPQEVGLYRLINNLLMRDAQARGVTLETGGGADPFKTLRGDRPVPRYNAVYLRHLPPWRHTPWRLAMKVGNEQLLPFSRKRLHAVDGEANVVGFDRVPEVFAPTLPTPREATARQEQELTELEQDLARTEALVGNERVRHLGALRKRLEDEQLPPSRVAPLLERWEHLSHAPQADKKEKRKAQRAVRAELARRLLETATTVGDTTVVCHHLGDGLDFQPRTLAEQLRKGTGSIAVALTSTRDGTLELVTALAPPLVERGLEARRLLEQMVPPGVASGEGGAELAWAEAVLPDDDVSAVLERARAVLHTRLSIPK</sequence>
<evidence type="ECO:0000313" key="3">
    <source>
        <dbReference type="EMBL" id="NOK08559.1"/>
    </source>
</evidence>
<comment type="caution">
    <text evidence="3">The sequence shown here is derived from an EMBL/GenBank/DDBJ whole genome shotgun (WGS) entry which is preliminary data.</text>
</comment>
<accession>A0A7Y4NC66</accession>
<dbReference type="Pfam" id="PF13480">
    <property type="entry name" value="Acetyltransf_6"/>
    <property type="match status" value="1"/>
</dbReference>
<dbReference type="Gene3D" id="3.10.310.40">
    <property type="match status" value="1"/>
</dbReference>
<dbReference type="Proteomes" id="UP000528460">
    <property type="component" value="Unassembled WGS sequence"/>
</dbReference>
<dbReference type="GO" id="GO:0016740">
    <property type="term" value="F:transferase activity"/>
    <property type="evidence" value="ECO:0007669"/>
    <property type="project" value="UniProtKB-KW"/>
</dbReference>
<name>A0A7Y4NC66_9BACT</name>
<feature type="domain" description="BioF2-like acetyltransferase" evidence="2">
    <location>
        <begin position="196"/>
        <end position="330"/>
    </location>
</feature>
<evidence type="ECO:0000256" key="1">
    <source>
        <dbReference type="SAM" id="Coils"/>
    </source>
</evidence>
<proteinExistence type="predicted"/>
<reference evidence="3 4" key="1">
    <citation type="submission" date="2020-05" db="EMBL/GenBank/DDBJ databases">
        <authorList>
            <person name="Whitworth D."/>
        </authorList>
    </citation>
    <scope>NUCLEOTIDE SEQUENCE [LARGE SCALE GENOMIC DNA]</scope>
    <source>
        <strain evidence="3 4">CA046A</strain>
    </source>
</reference>
<keyword evidence="1" id="KW-0175">Coiled coil</keyword>